<comment type="caution">
    <text evidence="1">The sequence shown here is derived from an EMBL/GenBank/DDBJ whole genome shotgun (WGS) entry which is preliminary data.</text>
</comment>
<name>A0A4R4YPG4_9ACTN</name>
<dbReference type="AlphaFoldDB" id="A0A4R4YPG4"/>
<accession>A0A4R4YPG4</accession>
<sequence>MRLIHRAGSCDNGPCPNVFDTDDGDLVAIQGAELLDPNALAQLSQMPAHETVVLVPRALLIEYARKVQTEVAG</sequence>
<organism evidence="1 2">
    <name type="scientific">Kribbella antibiotica</name>
    <dbReference type="NCBI Taxonomy" id="190195"/>
    <lineage>
        <taxon>Bacteria</taxon>
        <taxon>Bacillati</taxon>
        <taxon>Actinomycetota</taxon>
        <taxon>Actinomycetes</taxon>
        <taxon>Propionibacteriales</taxon>
        <taxon>Kribbellaceae</taxon>
        <taxon>Kribbella</taxon>
    </lineage>
</organism>
<dbReference type="Proteomes" id="UP000295124">
    <property type="component" value="Unassembled WGS sequence"/>
</dbReference>
<evidence type="ECO:0000313" key="2">
    <source>
        <dbReference type="Proteomes" id="UP000295124"/>
    </source>
</evidence>
<protein>
    <submittedName>
        <fullName evidence="1">Uncharacterized protein</fullName>
    </submittedName>
</protein>
<gene>
    <name evidence="1" type="ORF">E1263_35445</name>
</gene>
<reference evidence="1 2" key="1">
    <citation type="submission" date="2019-03" db="EMBL/GenBank/DDBJ databases">
        <title>Draft genome sequences of novel Actinobacteria.</title>
        <authorList>
            <person name="Sahin N."/>
            <person name="Ay H."/>
            <person name="Saygin H."/>
        </authorList>
    </citation>
    <scope>NUCLEOTIDE SEQUENCE [LARGE SCALE GENOMIC DNA]</scope>
    <source>
        <strain evidence="1 2">JCM 13523</strain>
    </source>
</reference>
<evidence type="ECO:0000313" key="1">
    <source>
        <dbReference type="EMBL" id="TDD46991.1"/>
    </source>
</evidence>
<dbReference type="EMBL" id="SMKX01000161">
    <property type="protein sequence ID" value="TDD46991.1"/>
    <property type="molecule type" value="Genomic_DNA"/>
</dbReference>
<dbReference type="RefSeq" id="WP_132175526.1">
    <property type="nucleotide sequence ID" value="NZ_SMKX01000161.1"/>
</dbReference>
<dbReference type="OrthoDB" id="3431675at2"/>
<keyword evidence="2" id="KW-1185">Reference proteome</keyword>
<proteinExistence type="predicted"/>